<proteinExistence type="predicted"/>
<evidence type="ECO:0000313" key="1">
    <source>
        <dbReference type="EMBL" id="GAA2405433.1"/>
    </source>
</evidence>
<dbReference type="InterPro" id="IPR007710">
    <property type="entry name" value="Nucleoside_deoxyribTrfase"/>
</dbReference>
<dbReference type="EMBL" id="BAAATJ010000017">
    <property type="protein sequence ID" value="GAA2405433.1"/>
    <property type="molecule type" value="Genomic_DNA"/>
</dbReference>
<keyword evidence="2" id="KW-1185">Reference proteome</keyword>
<sequence length="178" mass="18911">MTPDASLRTAQRPMRVLLGGPIKAGFRDGTDFDARLRLYVDRLLTGLRATGMVIDSAHEAEGFSRLPEGTVHAAVVRRDHQWLTGCDAYACLLPLRDGTVYPSIGTGVELGWATARGIPVIALVEVARMAAYSPFLRGLGSMFDVTLIDIDEAVADPAGFADAIAAAVGTSVRARGAR</sequence>
<comment type="caution">
    <text evidence="1">The sequence shown here is derived from an EMBL/GenBank/DDBJ whole genome shotgun (WGS) entry which is preliminary data.</text>
</comment>
<reference evidence="1 2" key="1">
    <citation type="journal article" date="2019" name="Int. J. Syst. Evol. Microbiol.">
        <title>The Global Catalogue of Microorganisms (GCM) 10K type strain sequencing project: providing services to taxonomists for standard genome sequencing and annotation.</title>
        <authorList>
            <consortium name="The Broad Institute Genomics Platform"/>
            <consortium name="The Broad Institute Genome Sequencing Center for Infectious Disease"/>
            <person name="Wu L."/>
            <person name="Ma J."/>
        </authorList>
    </citation>
    <scope>NUCLEOTIDE SEQUENCE [LARGE SCALE GENOMIC DNA]</scope>
    <source>
        <strain evidence="1 2">JCM 6921</strain>
    </source>
</reference>
<dbReference type="SUPFAM" id="SSF52309">
    <property type="entry name" value="N-(deoxy)ribosyltransferase-like"/>
    <property type="match status" value="1"/>
</dbReference>
<dbReference type="RefSeq" id="WP_344632118.1">
    <property type="nucleotide sequence ID" value="NZ_BAAATJ010000017.1"/>
</dbReference>
<dbReference type="Gene3D" id="3.40.50.450">
    <property type="match status" value="1"/>
</dbReference>
<dbReference type="Proteomes" id="UP001500058">
    <property type="component" value="Unassembled WGS sequence"/>
</dbReference>
<dbReference type="Pfam" id="PF05014">
    <property type="entry name" value="Nuc_deoxyrib_tr"/>
    <property type="match status" value="1"/>
</dbReference>
<evidence type="ECO:0008006" key="3">
    <source>
        <dbReference type="Google" id="ProtNLM"/>
    </source>
</evidence>
<evidence type="ECO:0000313" key="2">
    <source>
        <dbReference type="Proteomes" id="UP001500058"/>
    </source>
</evidence>
<name>A0ABN3IHW3_9ACTN</name>
<accession>A0ABN3IHW3</accession>
<protein>
    <recommendedName>
        <fullName evidence="3">Nucleoside 2-deoxyribosyltransferase</fullName>
    </recommendedName>
</protein>
<gene>
    <name evidence="1" type="ORF">GCM10010420_36490</name>
</gene>
<organism evidence="1 2">
    <name type="scientific">Streptomyces glaucosporus</name>
    <dbReference type="NCBI Taxonomy" id="284044"/>
    <lineage>
        <taxon>Bacteria</taxon>
        <taxon>Bacillati</taxon>
        <taxon>Actinomycetota</taxon>
        <taxon>Actinomycetes</taxon>
        <taxon>Kitasatosporales</taxon>
        <taxon>Streptomycetaceae</taxon>
        <taxon>Streptomyces</taxon>
    </lineage>
</organism>